<name>A0AAV0Z1P8_VICFA</name>
<reference evidence="2 3" key="1">
    <citation type="submission" date="2023-01" db="EMBL/GenBank/DDBJ databases">
        <authorList>
            <person name="Kreplak J."/>
        </authorList>
    </citation>
    <scope>NUCLEOTIDE SEQUENCE [LARGE SCALE GENOMIC DNA]</scope>
</reference>
<accession>A0AAV0Z1P8</accession>
<evidence type="ECO:0000256" key="1">
    <source>
        <dbReference type="SAM" id="MobiDB-lite"/>
    </source>
</evidence>
<protein>
    <submittedName>
        <fullName evidence="2">Uncharacterized protein</fullName>
    </submittedName>
</protein>
<organism evidence="2 3">
    <name type="scientific">Vicia faba</name>
    <name type="common">Broad bean</name>
    <name type="synonym">Faba vulgaris</name>
    <dbReference type="NCBI Taxonomy" id="3906"/>
    <lineage>
        <taxon>Eukaryota</taxon>
        <taxon>Viridiplantae</taxon>
        <taxon>Streptophyta</taxon>
        <taxon>Embryophyta</taxon>
        <taxon>Tracheophyta</taxon>
        <taxon>Spermatophyta</taxon>
        <taxon>Magnoliopsida</taxon>
        <taxon>eudicotyledons</taxon>
        <taxon>Gunneridae</taxon>
        <taxon>Pentapetalae</taxon>
        <taxon>rosids</taxon>
        <taxon>fabids</taxon>
        <taxon>Fabales</taxon>
        <taxon>Fabaceae</taxon>
        <taxon>Papilionoideae</taxon>
        <taxon>50 kb inversion clade</taxon>
        <taxon>NPAAA clade</taxon>
        <taxon>Hologalegina</taxon>
        <taxon>IRL clade</taxon>
        <taxon>Fabeae</taxon>
        <taxon>Vicia</taxon>
    </lineage>
</organism>
<sequence length="135" mass="14575">MLEEEGSANDKGGRSSGKGNSSGSGLHNLSGDALTEFRQSIKKVELPSFNGEDPAGWISRAEVYFRVQETLPELKAEIRGRVRSFVAMGEMSRARLLQVTRAVEKEVYGEKGSSSSKGPRSGSGSREFGLGFSEE</sequence>
<feature type="region of interest" description="Disordered" evidence="1">
    <location>
        <begin position="105"/>
        <end position="135"/>
    </location>
</feature>
<feature type="region of interest" description="Disordered" evidence="1">
    <location>
        <begin position="1"/>
        <end position="31"/>
    </location>
</feature>
<gene>
    <name evidence="2" type="ORF">VFH_I005680</name>
</gene>
<proteinExistence type="predicted"/>
<feature type="compositionally biased region" description="Low complexity" evidence="1">
    <location>
        <begin position="110"/>
        <end position="127"/>
    </location>
</feature>
<evidence type="ECO:0000313" key="2">
    <source>
        <dbReference type="EMBL" id="CAI8591751.1"/>
    </source>
</evidence>
<dbReference type="Proteomes" id="UP001157006">
    <property type="component" value="Chromosome 1S"/>
</dbReference>
<evidence type="ECO:0000313" key="3">
    <source>
        <dbReference type="Proteomes" id="UP001157006"/>
    </source>
</evidence>
<dbReference type="EMBL" id="OX451735">
    <property type="protein sequence ID" value="CAI8591751.1"/>
    <property type="molecule type" value="Genomic_DNA"/>
</dbReference>
<keyword evidence="3" id="KW-1185">Reference proteome</keyword>
<dbReference type="AlphaFoldDB" id="A0AAV0Z1P8"/>